<keyword evidence="7 8" id="KW-0539">Nucleus</keyword>
<dbReference type="PROSITE" id="PS50071">
    <property type="entry name" value="HOMEOBOX_2"/>
    <property type="match status" value="1"/>
</dbReference>
<accession>A0AAF1AQZ8</accession>
<keyword evidence="3" id="KW-0805">Transcription regulation</keyword>
<gene>
    <name evidence="11" type="ORF">DCAR_0311249</name>
</gene>
<evidence type="ECO:0000256" key="6">
    <source>
        <dbReference type="ARBA" id="ARBA00023163"/>
    </source>
</evidence>
<evidence type="ECO:0000256" key="8">
    <source>
        <dbReference type="PROSITE-ProRule" id="PRU00108"/>
    </source>
</evidence>
<evidence type="ECO:0000313" key="12">
    <source>
        <dbReference type="Proteomes" id="UP000077755"/>
    </source>
</evidence>
<feature type="domain" description="Homeobox" evidence="10">
    <location>
        <begin position="327"/>
        <end position="390"/>
    </location>
</feature>
<dbReference type="SMART" id="SM00574">
    <property type="entry name" value="POX"/>
    <property type="match status" value="1"/>
</dbReference>
<comment type="subcellular location">
    <subcellularLocation>
        <location evidence="1 8">Nucleus</location>
    </subcellularLocation>
</comment>
<evidence type="ECO:0000256" key="4">
    <source>
        <dbReference type="ARBA" id="ARBA00023125"/>
    </source>
</evidence>
<dbReference type="Gene3D" id="1.10.10.60">
    <property type="entry name" value="Homeodomain-like"/>
    <property type="match status" value="1"/>
</dbReference>
<dbReference type="Pfam" id="PF05920">
    <property type="entry name" value="Homeobox_KN"/>
    <property type="match status" value="1"/>
</dbReference>
<dbReference type="InterPro" id="IPR001356">
    <property type="entry name" value="HD"/>
</dbReference>
<dbReference type="SMART" id="SM00389">
    <property type="entry name" value="HOX"/>
    <property type="match status" value="1"/>
</dbReference>
<keyword evidence="4 8" id="KW-0238">DNA-binding</keyword>
<dbReference type="Pfam" id="PF07526">
    <property type="entry name" value="POX"/>
    <property type="match status" value="1"/>
</dbReference>
<dbReference type="CDD" id="cd00086">
    <property type="entry name" value="homeodomain"/>
    <property type="match status" value="1"/>
</dbReference>
<keyword evidence="12" id="KW-1185">Reference proteome</keyword>
<keyword evidence="6" id="KW-0804">Transcription</keyword>
<dbReference type="InterPro" id="IPR008422">
    <property type="entry name" value="KN_HD"/>
</dbReference>
<evidence type="ECO:0000256" key="1">
    <source>
        <dbReference type="ARBA" id="ARBA00004123"/>
    </source>
</evidence>
<evidence type="ECO:0000256" key="7">
    <source>
        <dbReference type="ARBA" id="ARBA00023242"/>
    </source>
</evidence>
<comment type="similarity">
    <text evidence="2">Belongs to the TALE/BELL homeobox family.</text>
</comment>
<dbReference type="AlphaFoldDB" id="A0AAF1AQZ8"/>
<keyword evidence="5 8" id="KW-0371">Homeobox</keyword>
<organism evidence="11 12">
    <name type="scientific">Daucus carota subsp. sativus</name>
    <name type="common">Carrot</name>
    <dbReference type="NCBI Taxonomy" id="79200"/>
    <lineage>
        <taxon>Eukaryota</taxon>
        <taxon>Viridiplantae</taxon>
        <taxon>Streptophyta</taxon>
        <taxon>Embryophyta</taxon>
        <taxon>Tracheophyta</taxon>
        <taxon>Spermatophyta</taxon>
        <taxon>Magnoliopsida</taxon>
        <taxon>eudicotyledons</taxon>
        <taxon>Gunneridae</taxon>
        <taxon>Pentapetalae</taxon>
        <taxon>asterids</taxon>
        <taxon>campanulids</taxon>
        <taxon>Apiales</taxon>
        <taxon>Apiaceae</taxon>
        <taxon>Apioideae</taxon>
        <taxon>Scandiceae</taxon>
        <taxon>Daucinae</taxon>
        <taxon>Daucus</taxon>
        <taxon>Daucus sect. Daucus</taxon>
    </lineage>
</organism>
<dbReference type="InterPro" id="IPR050224">
    <property type="entry name" value="TALE_homeobox"/>
</dbReference>
<sequence>MADQDSPPTSNTLHQFLNLDYISNQTQYANQSLNAFAADLRGNAYHHSLPTIQERMSRSTNLLQVHSKANEADSNQGKHLPNLVETSNEPGAPTQKLSLSLGSWMQRPLTSNLMNPIYSCNPEYAISDSCFPSSSASQYQLSSNFFGTESYMIAIGESKYLKPAQALLEEAVSVGEKAVYLNNEKNIRKLSPTDKKGSIGLCSELRSELFNSVLSLEKQELEAQLSKLISLLEEVERRFEQYYHHLEEVVSSFELIAGAEAGKSYTALALQAMSRHFCSLKDAIIHQICVARRKHMPRINMGLSQLSLIDQENRVSLQQLGMIHNTRQTWRPIRGLPENSVTILRSWLFEHFLHPYPNDSEKLVLASQTGLSKNQVSNWFINARVRLWKPMIEEMYKEEFGDDSVDPALDSNSISNERITDDVDEPSV</sequence>
<dbReference type="Proteomes" id="UP000077755">
    <property type="component" value="Chromosome 3"/>
</dbReference>
<protein>
    <recommendedName>
        <fullName evidence="10">Homeobox domain-containing protein</fullName>
    </recommendedName>
</protein>
<evidence type="ECO:0000256" key="5">
    <source>
        <dbReference type="ARBA" id="ARBA00023155"/>
    </source>
</evidence>
<feature type="DNA-binding region" description="Homeobox" evidence="8">
    <location>
        <begin position="329"/>
        <end position="391"/>
    </location>
</feature>
<dbReference type="PANTHER" id="PTHR11850">
    <property type="entry name" value="HOMEOBOX PROTEIN TRANSCRIPTION FACTORS"/>
    <property type="match status" value="1"/>
</dbReference>
<proteinExistence type="inferred from homology"/>
<dbReference type="InterPro" id="IPR009057">
    <property type="entry name" value="Homeodomain-like_sf"/>
</dbReference>
<reference evidence="11" key="2">
    <citation type="submission" date="2022-03" db="EMBL/GenBank/DDBJ databases">
        <title>Draft title - Genomic analysis of global carrot germplasm unveils the trajectory of domestication and the origin of high carotenoid orange carrot.</title>
        <authorList>
            <person name="Iorizzo M."/>
            <person name="Ellison S."/>
            <person name="Senalik D."/>
            <person name="Macko-Podgorni A."/>
            <person name="Grzebelus D."/>
            <person name="Bostan H."/>
            <person name="Rolling W."/>
            <person name="Curaba J."/>
            <person name="Simon P."/>
        </authorList>
    </citation>
    <scope>NUCLEOTIDE SEQUENCE</scope>
    <source>
        <tissue evidence="11">Leaf</tissue>
    </source>
</reference>
<evidence type="ECO:0000313" key="11">
    <source>
        <dbReference type="EMBL" id="WOG91993.1"/>
    </source>
</evidence>
<feature type="region of interest" description="Disordered" evidence="9">
    <location>
        <begin position="69"/>
        <end position="92"/>
    </location>
</feature>
<name>A0AAF1AQZ8_DAUCS</name>
<dbReference type="InterPro" id="IPR006563">
    <property type="entry name" value="POX_dom"/>
</dbReference>
<dbReference type="EMBL" id="CP093345">
    <property type="protein sequence ID" value="WOG91993.1"/>
    <property type="molecule type" value="Genomic_DNA"/>
</dbReference>
<feature type="region of interest" description="Disordered" evidence="9">
    <location>
        <begin position="403"/>
        <end position="428"/>
    </location>
</feature>
<dbReference type="GO" id="GO:0005634">
    <property type="term" value="C:nucleus"/>
    <property type="evidence" value="ECO:0007669"/>
    <property type="project" value="UniProtKB-SubCell"/>
</dbReference>
<evidence type="ECO:0000259" key="10">
    <source>
        <dbReference type="PROSITE" id="PS50071"/>
    </source>
</evidence>
<dbReference type="GO" id="GO:0003677">
    <property type="term" value="F:DNA binding"/>
    <property type="evidence" value="ECO:0007669"/>
    <property type="project" value="UniProtKB-UniRule"/>
</dbReference>
<evidence type="ECO:0000256" key="2">
    <source>
        <dbReference type="ARBA" id="ARBA00006454"/>
    </source>
</evidence>
<evidence type="ECO:0000256" key="3">
    <source>
        <dbReference type="ARBA" id="ARBA00023015"/>
    </source>
</evidence>
<evidence type="ECO:0000256" key="9">
    <source>
        <dbReference type="SAM" id="MobiDB-lite"/>
    </source>
</evidence>
<dbReference type="GO" id="GO:0006355">
    <property type="term" value="P:regulation of DNA-templated transcription"/>
    <property type="evidence" value="ECO:0007669"/>
    <property type="project" value="InterPro"/>
</dbReference>
<reference evidence="11" key="1">
    <citation type="journal article" date="2016" name="Nat. Genet.">
        <title>A high-quality carrot genome assembly provides new insights into carotenoid accumulation and asterid genome evolution.</title>
        <authorList>
            <person name="Iorizzo M."/>
            <person name="Ellison S."/>
            <person name="Senalik D."/>
            <person name="Zeng P."/>
            <person name="Satapoomin P."/>
            <person name="Huang J."/>
            <person name="Bowman M."/>
            <person name="Iovene M."/>
            <person name="Sanseverino W."/>
            <person name="Cavagnaro P."/>
            <person name="Yildiz M."/>
            <person name="Macko-Podgorni A."/>
            <person name="Moranska E."/>
            <person name="Grzebelus E."/>
            <person name="Grzebelus D."/>
            <person name="Ashrafi H."/>
            <person name="Zheng Z."/>
            <person name="Cheng S."/>
            <person name="Spooner D."/>
            <person name="Van Deynze A."/>
            <person name="Simon P."/>
        </authorList>
    </citation>
    <scope>NUCLEOTIDE SEQUENCE</scope>
    <source>
        <tissue evidence="11">Leaf</tissue>
    </source>
</reference>
<dbReference type="SUPFAM" id="SSF46689">
    <property type="entry name" value="Homeodomain-like"/>
    <property type="match status" value="1"/>
</dbReference>